<evidence type="ECO:0000313" key="4">
    <source>
        <dbReference type="Proteomes" id="UP000726737"/>
    </source>
</evidence>
<organism evidence="3 4">
    <name type="scientific">Mortierella polycephala</name>
    <dbReference type="NCBI Taxonomy" id="41804"/>
    <lineage>
        <taxon>Eukaryota</taxon>
        <taxon>Fungi</taxon>
        <taxon>Fungi incertae sedis</taxon>
        <taxon>Mucoromycota</taxon>
        <taxon>Mortierellomycotina</taxon>
        <taxon>Mortierellomycetes</taxon>
        <taxon>Mortierellales</taxon>
        <taxon>Mortierellaceae</taxon>
        <taxon>Mortierella</taxon>
    </lineage>
</organism>
<feature type="compositionally biased region" description="Low complexity" evidence="1">
    <location>
        <begin position="334"/>
        <end position="371"/>
    </location>
</feature>
<feature type="region of interest" description="Disordered" evidence="1">
    <location>
        <begin position="1"/>
        <end position="114"/>
    </location>
</feature>
<comment type="caution">
    <text evidence="3">The sequence shown here is derived from an EMBL/GenBank/DDBJ whole genome shotgun (WGS) entry which is preliminary data.</text>
</comment>
<feature type="domain" description="Nitrogen regulatory protein areA GATA-like" evidence="2">
    <location>
        <begin position="118"/>
        <end position="145"/>
    </location>
</feature>
<proteinExistence type="predicted"/>
<feature type="region of interest" description="Disordered" evidence="1">
    <location>
        <begin position="147"/>
        <end position="371"/>
    </location>
</feature>
<feature type="compositionally biased region" description="Gly residues" evidence="1">
    <location>
        <begin position="322"/>
        <end position="333"/>
    </location>
</feature>
<feature type="compositionally biased region" description="Polar residues" evidence="1">
    <location>
        <begin position="1"/>
        <end position="10"/>
    </location>
</feature>
<gene>
    <name evidence="3" type="ORF">BG011_001342</name>
</gene>
<evidence type="ECO:0000313" key="3">
    <source>
        <dbReference type="EMBL" id="KAG0247532.1"/>
    </source>
</evidence>
<dbReference type="Pfam" id="PF08550">
    <property type="entry name" value="GATA_AreA"/>
    <property type="match status" value="1"/>
</dbReference>
<dbReference type="OrthoDB" id="515401at2759"/>
<feature type="compositionally biased region" description="Polar residues" evidence="1">
    <location>
        <begin position="174"/>
        <end position="185"/>
    </location>
</feature>
<feature type="compositionally biased region" description="Low complexity" evidence="1">
    <location>
        <begin position="245"/>
        <end position="259"/>
    </location>
</feature>
<accession>A0A9P6PKC1</accession>
<feature type="compositionally biased region" description="Low complexity" evidence="1">
    <location>
        <begin position="276"/>
        <end position="297"/>
    </location>
</feature>
<name>A0A9P6PKC1_9FUNG</name>
<feature type="compositionally biased region" description="Polar residues" evidence="1">
    <location>
        <begin position="260"/>
        <end position="269"/>
    </location>
</feature>
<dbReference type="InterPro" id="IPR013860">
    <property type="entry name" value="AreA_GATA"/>
</dbReference>
<evidence type="ECO:0000256" key="1">
    <source>
        <dbReference type="SAM" id="MobiDB-lite"/>
    </source>
</evidence>
<dbReference type="EMBL" id="JAAAJA010001344">
    <property type="protein sequence ID" value="KAG0247532.1"/>
    <property type="molecule type" value="Genomic_DNA"/>
</dbReference>
<keyword evidence="4" id="KW-1185">Reference proteome</keyword>
<reference evidence="3" key="1">
    <citation type="journal article" date="2020" name="Fungal Divers.">
        <title>Resolving the Mortierellaceae phylogeny through synthesis of multi-gene phylogenetics and phylogenomics.</title>
        <authorList>
            <person name="Vandepol N."/>
            <person name="Liber J."/>
            <person name="Desiro A."/>
            <person name="Na H."/>
            <person name="Kennedy M."/>
            <person name="Barry K."/>
            <person name="Grigoriev I.V."/>
            <person name="Miller A.N."/>
            <person name="O'Donnell K."/>
            <person name="Stajich J.E."/>
            <person name="Bonito G."/>
        </authorList>
    </citation>
    <scope>NUCLEOTIDE SEQUENCE</scope>
    <source>
        <strain evidence="3">KOD948</strain>
    </source>
</reference>
<evidence type="ECO:0000259" key="2">
    <source>
        <dbReference type="Pfam" id="PF08550"/>
    </source>
</evidence>
<feature type="compositionally biased region" description="Polar residues" evidence="1">
    <location>
        <begin position="298"/>
        <end position="318"/>
    </location>
</feature>
<dbReference type="AlphaFoldDB" id="A0A9P6PKC1"/>
<feature type="compositionally biased region" description="Basic and acidic residues" evidence="1">
    <location>
        <begin position="152"/>
        <end position="168"/>
    </location>
</feature>
<protein>
    <recommendedName>
        <fullName evidence="2">Nitrogen regulatory protein areA GATA-like domain-containing protein</fullName>
    </recommendedName>
</protein>
<feature type="non-terminal residue" evidence="3">
    <location>
        <position position="1"/>
    </location>
</feature>
<dbReference type="Proteomes" id="UP000726737">
    <property type="component" value="Unassembled WGS sequence"/>
</dbReference>
<sequence>MNHHSPQYPTSPGYDRASPTPSSPSSPAPSHDGSYRSGSKGKRSTPAARLPESLLSSTIDFPKPKPRKKLPSELGSPGPTGALEYPNAQLPEETSSGEGSEEDEAAKQAKEDPLAAQVWRLYTKAKDSLPNGKRLENLTWRMMAMTLHKKNKEKEDKEREDHAMDMERSVPAGQPSSMDTVSSQPMPCMSISIPAPNHHNNVNAGLYDATMQSDSDEDQDTQSNASSVASSPREMRFSGIPTMTPIKSPPSSQNSNNTSYKFSSVSPTSRQKKTSSFHSGSNNNNNFFQNNNSPYNSAKSPTGSFMNGATPSPTNSINIDFVGGGGQPFGSGGISSSSGHQSRPSVSRNSTGSKSSGSRSNSQRLSSYHGK</sequence>
<feature type="compositionally biased region" description="Low complexity" evidence="1">
    <location>
        <begin position="28"/>
        <end position="38"/>
    </location>
</feature>